<dbReference type="RefSeq" id="XP_028885171.1">
    <property type="nucleotide sequence ID" value="XM_029023147.1"/>
</dbReference>
<dbReference type="GeneID" id="39982927"/>
<organism evidence="1 2">
    <name type="scientific">Trypanosoma theileri</name>
    <dbReference type="NCBI Taxonomy" id="67003"/>
    <lineage>
        <taxon>Eukaryota</taxon>
        <taxon>Discoba</taxon>
        <taxon>Euglenozoa</taxon>
        <taxon>Kinetoplastea</taxon>
        <taxon>Metakinetoplastina</taxon>
        <taxon>Trypanosomatida</taxon>
        <taxon>Trypanosomatidae</taxon>
        <taxon>Trypanosoma</taxon>
    </lineage>
</organism>
<dbReference type="VEuPathDB" id="TriTrypDB:TM35_000061100"/>
<dbReference type="Proteomes" id="UP000192257">
    <property type="component" value="Unassembled WGS sequence"/>
</dbReference>
<dbReference type="AlphaFoldDB" id="A0A1X0P2I5"/>
<gene>
    <name evidence="1" type="ORF">TM35_000061100</name>
</gene>
<comment type="caution">
    <text evidence="1">The sequence shown here is derived from an EMBL/GenBank/DDBJ whole genome shotgun (WGS) entry which is preliminary data.</text>
</comment>
<evidence type="ECO:0000313" key="2">
    <source>
        <dbReference type="Proteomes" id="UP000192257"/>
    </source>
</evidence>
<proteinExistence type="predicted"/>
<evidence type="ECO:0000313" key="1">
    <source>
        <dbReference type="EMBL" id="ORC91105.1"/>
    </source>
</evidence>
<reference evidence="1 2" key="1">
    <citation type="submission" date="2017-03" db="EMBL/GenBank/DDBJ databases">
        <title>An alternative strategy for trypanosome survival in the mammalian bloodstream revealed through genome and transcriptome analysis of the ubiquitous bovine parasite Trypanosoma (Megatrypanum) theileri.</title>
        <authorList>
            <person name="Kelly S."/>
            <person name="Ivens A."/>
            <person name="Mott A."/>
            <person name="O'Neill E."/>
            <person name="Emms D."/>
            <person name="Macleod O."/>
            <person name="Voorheis P."/>
            <person name="Matthews J."/>
            <person name="Matthews K."/>
            <person name="Carrington M."/>
        </authorList>
    </citation>
    <scope>NUCLEOTIDE SEQUENCE [LARGE SCALE GENOMIC DNA]</scope>
    <source>
        <strain evidence="1">Edinburgh</strain>
    </source>
</reference>
<accession>A0A1X0P2I5</accession>
<feature type="non-terminal residue" evidence="1">
    <location>
        <position position="238"/>
    </location>
</feature>
<keyword evidence="2" id="KW-1185">Reference proteome</keyword>
<protein>
    <submittedName>
        <fullName evidence="1">Uncharacterized protein</fullName>
    </submittedName>
</protein>
<dbReference type="OrthoDB" id="247900at2759"/>
<name>A0A1X0P2I5_9TRYP</name>
<dbReference type="EMBL" id="NBCO01000006">
    <property type="protein sequence ID" value="ORC91105.1"/>
    <property type="molecule type" value="Genomic_DNA"/>
</dbReference>
<sequence length="238" mass="26399">MEVCCDELDQCNTITWDAVANLVVTVEQRWSLFTKSNSLCCLLIQFYATIIAAELPVPLSSSSSSVLKTDASLLKERCLQFINDATDILIDTLKTDVPLTWNASELQGMCRAVRQLNRFEETRNLYQTSFYGRKRFWKRSPVSSLLPVTTKTTTIASAAVTTTAVGGTAVIPEKIPIHKKVSQMVTSQILVQNKLVKNVQVMTLQEVSGVFFSVSTACSTEAVDRFAVPVHNVLKRTI</sequence>